<dbReference type="EMBL" id="JACHJS010000001">
    <property type="protein sequence ID" value="MBB4963450.1"/>
    <property type="molecule type" value="Genomic_DNA"/>
</dbReference>
<keyword evidence="2" id="KW-1185">Reference proteome</keyword>
<dbReference type="AlphaFoldDB" id="A0A7W7T1A3"/>
<sequence length="55" mass="6240">MSDSRIGEYRLRRRHAGVGQVRRPDAADLAVADAFGVADRLRPVFRQRWTVDVSS</sequence>
<protein>
    <submittedName>
        <fullName evidence="1">Uncharacterized protein</fullName>
    </submittedName>
</protein>
<name>A0A7W7T1A3_9PSEU</name>
<comment type="caution">
    <text evidence="1">The sequence shown here is derived from an EMBL/GenBank/DDBJ whole genome shotgun (WGS) entry which is preliminary data.</text>
</comment>
<gene>
    <name evidence="1" type="ORF">F4559_000809</name>
</gene>
<accession>A0A7W7T1A3</accession>
<dbReference type="Proteomes" id="UP000542674">
    <property type="component" value="Unassembled WGS sequence"/>
</dbReference>
<reference evidence="1 2" key="1">
    <citation type="submission" date="2020-08" db="EMBL/GenBank/DDBJ databases">
        <title>Sequencing the genomes of 1000 actinobacteria strains.</title>
        <authorList>
            <person name="Klenk H.-P."/>
        </authorList>
    </citation>
    <scope>NUCLEOTIDE SEQUENCE [LARGE SCALE GENOMIC DNA]</scope>
    <source>
        <strain evidence="1 2">DSM 45084</strain>
    </source>
</reference>
<proteinExistence type="predicted"/>
<organism evidence="1 2">
    <name type="scientific">Saccharothrix violaceirubra</name>
    <dbReference type="NCBI Taxonomy" id="413306"/>
    <lineage>
        <taxon>Bacteria</taxon>
        <taxon>Bacillati</taxon>
        <taxon>Actinomycetota</taxon>
        <taxon>Actinomycetes</taxon>
        <taxon>Pseudonocardiales</taxon>
        <taxon>Pseudonocardiaceae</taxon>
        <taxon>Saccharothrix</taxon>
    </lineage>
</organism>
<evidence type="ECO:0000313" key="2">
    <source>
        <dbReference type="Proteomes" id="UP000542674"/>
    </source>
</evidence>
<dbReference type="RefSeq" id="WP_184666227.1">
    <property type="nucleotide sequence ID" value="NZ_BAABAI010000036.1"/>
</dbReference>
<evidence type="ECO:0000313" key="1">
    <source>
        <dbReference type="EMBL" id="MBB4963450.1"/>
    </source>
</evidence>